<evidence type="ECO:0000256" key="1">
    <source>
        <dbReference type="SAM" id="MobiDB-lite"/>
    </source>
</evidence>
<protein>
    <submittedName>
        <fullName evidence="2">Uncharacterized protein</fullName>
    </submittedName>
</protein>
<sequence>MTQRGGGQTVSQAADAALPSPDRQLNLLRQDYPGWDITVEDGQWTARLRRPLTSDLARAGISVVITAPSAAELVARLGREVMRFQAVRQAASQ</sequence>
<organism evidence="2 3">
    <name type="scientific">Nonomuraea endophytica</name>
    <dbReference type="NCBI Taxonomy" id="714136"/>
    <lineage>
        <taxon>Bacteria</taxon>
        <taxon>Bacillati</taxon>
        <taxon>Actinomycetota</taxon>
        <taxon>Actinomycetes</taxon>
        <taxon>Streptosporangiales</taxon>
        <taxon>Streptosporangiaceae</taxon>
        <taxon>Nonomuraea</taxon>
    </lineage>
</organism>
<feature type="region of interest" description="Disordered" evidence="1">
    <location>
        <begin position="1"/>
        <end position="22"/>
    </location>
</feature>
<comment type="caution">
    <text evidence="2">The sequence shown here is derived from an EMBL/GenBank/DDBJ whole genome shotgun (WGS) entry which is preliminary data.</text>
</comment>
<evidence type="ECO:0000313" key="3">
    <source>
        <dbReference type="Proteomes" id="UP000568380"/>
    </source>
</evidence>
<dbReference type="AlphaFoldDB" id="A0A7W8EK69"/>
<keyword evidence="3" id="KW-1185">Reference proteome</keyword>
<dbReference type="RefSeq" id="WP_184970593.1">
    <property type="nucleotide sequence ID" value="NZ_JACHIN010000013.1"/>
</dbReference>
<reference evidence="2 3" key="1">
    <citation type="submission" date="2020-08" db="EMBL/GenBank/DDBJ databases">
        <title>Genomic Encyclopedia of Type Strains, Phase IV (KMG-IV): sequencing the most valuable type-strain genomes for metagenomic binning, comparative biology and taxonomic classification.</title>
        <authorList>
            <person name="Goeker M."/>
        </authorList>
    </citation>
    <scope>NUCLEOTIDE SEQUENCE [LARGE SCALE GENOMIC DNA]</scope>
    <source>
        <strain evidence="2 3">DSM 45385</strain>
    </source>
</reference>
<proteinExistence type="predicted"/>
<evidence type="ECO:0000313" key="2">
    <source>
        <dbReference type="EMBL" id="MBB5082404.1"/>
    </source>
</evidence>
<name>A0A7W8EK69_9ACTN</name>
<gene>
    <name evidence="2" type="ORF">HNR40_007899</name>
</gene>
<accession>A0A7W8EK69</accession>
<dbReference type="Proteomes" id="UP000568380">
    <property type="component" value="Unassembled WGS sequence"/>
</dbReference>
<dbReference type="EMBL" id="JACHIN010000013">
    <property type="protein sequence ID" value="MBB5082404.1"/>
    <property type="molecule type" value="Genomic_DNA"/>
</dbReference>